<name>A0ABQ2RNS5_9DEIO</name>
<comment type="caution">
    <text evidence="3">The sequence shown here is derived from an EMBL/GenBank/DDBJ whole genome shotgun (WGS) entry which is preliminary data.</text>
</comment>
<evidence type="ECO:0000313" key="3">
    <source>
        <dbReference type="EMBL" id="GGR53126.1"/>
    </source>
</evidence>
<dbReference type="EMBL" id="BMQM01000006">
    <property type="protein sequence ID" value="GGR53126.1"/>
    <property type="molecule type" value="Genomic_DNA"/>
</dbReference>
<dbReference type="Gene3D" id="1.10.443.10">
    <property type="entry name" value="Intergrase catalytic core"/>
    <property type="match status" value="1"/>
</dbReference>
<evidence type="ECO:0000256" key="1">
    <source>
        <dbReference type="ARBA" id="ARBA00023172"/>
    </source>
</evidence>
<proteinExistence type="predicted"/>
<dbReference type="RefSeq" id="WP_189064204.1">
    <property type="nucleotide sequence ID" value="NZ_BMQM01000006.1"/>
</dbReference>
<dbReference type="InterPro" id="IPR013762">
    <property type="entry name" value="Integrase-like_cat_sf"/>
</dbReference>
<sequence>MTSMTTTAQPRPLPVHPGMTEQSSPLTAGQGWQYYLTLPRENGKPGTNAERSAVDLGNRLRAFKDAALGFAHTEDLNKVPLSFLARDVDTVLDDLILGTTRRLGHAPNAKMASNLRSSLRHLRTALSDLLKLPGVAPKAARQLRRIEQGRWQKGLRSDQWPAGLRAELEQMREAYTDPDYAGPGYKYLVTKTLRPISFDNFATSLNRLVAFLLHEKGYQELTLLDLIDPARFLQFRQWYFKQVKRGGHAFFQRVCTGLAKIAAYLKAIGSLETPFEVTSTHPETPWMQFVMIGRRKRQEGYAKKQYADAEKLPIRTPGELAALARKLRDLPPRTTDGRAPSRRQAFRRLFAAVFFGLGVYAPVRGRNWREMRWGDHLREEQPGEWWIEFSGADLKNGTYGDRVNTYRLRLPQGAIAWVLWWREQLRAFLGDHFEQVTPLVFPMLSTLQDDQGNYCWVQMSHKYFLECVDNAALEVLGQRFRPHMIRHCVATHIVGGGQIEDAQQAATLLGDTLSTVLRIYFRPDKQRALDEGYYAELDADQ</sequence>
<evidence type="ECO:0000256" key="2">
    <source>
        <dbReference type="SAM" id="MobiDB-lite"/>
    </source>
</evidence>
<reference evidence="4" key="1">
    <citation type="journal article" date="2019" name="Int. J. Syst. Evol. Microbiol.">
        <title>The Global Catalogue of Microorganisms (GCM) 10K type strain sequencing project: providing services to taxonomists for standard genome sequencing and annotation.</title>
        <authorList>
            <consortium name="The Broad Institute Genomics Platform"/>
            <consortium name="The Broad Institute Genome Sequencing Center for Infectious Disease"/>
            <person name="Wu L."/>
            <person name="Ma J."/>
        </authorList>
    </citation>
    <scope>NUCLEOTIDE SEQUENCE [LARGE SCALE GENOMIC DNA]</scope>
    <source>
        <strain evidence="4">JCM 31404</strain>
    </source>
</reference>
<protein>
    <recommendedName>
        <fullName evidence="5">Tyr recombinase domain-containing protein</fullName>
    </recommendedName>
</protein>
<gene>
    <name evidence="3" type="ORF">GCM10008959_13240</name>
</gene>
<organism evidence="3 4">
    <name type="scientific">Deinococcus seoulensis</name>
    <dbReference type="NCBI Taxonomy" id="1837379"/>
    <lineage>
        <taxon>Bacteria</taxon>
        <taxon>Thermotogati</taxon>
        <taxon>Deinococcota</taxon>
        <taxon>Deinococci</taxon>
        <taxon>Deinococcales</taxon>
        <taxon>Deinococcaceae</taxon>
        <taxon>Deinococcus</taxon>
    </lineage>
</organism>
<dbReference type="Proteomes" id="UP000634308">
    <property type="component" value="Unassembled WGS sequence"/>
</dbReference>
<evidence type="ECO:0008006" key="5">
    <source>
        <dbReference type="Google" id="ProtNLM"/>
    </source>
</evidence>
<feature type="region of interest" description="Disordered" evidence="2">
    <location>
        <begin position="1"/>
        <end position="26"/>
    </location>
</feature>
<accession>A0ABQ2RNS5</accession>
<keyword evidence="1" id="KW-0233">DNA recombination</keyword>
<dbReference type="InterPro" id="IPR011010">
    <property type="entry name" value="DNA_brk_join_enz"/>
</dbReference>
<keyword evidence="4" id="KW-1185">Reference proteome</keyword>
<evidence type="ECO:0000313" key="4">
    <source>
        <dbReference type="Proteomes" id="UP000634308"/>
    </source>
</evidence>
<dbReference type="SUPFAM" id="SSF56349">
    <property type="entry name" value="DNA breaking-rejoining enzymes"/>
    <property type="match status" value="1"/>
</dbReference>